<keyword evidence="4" id="KW-0520">NAD</keyword>
<evidence type="ECO:0000259" key="7">
    <source>
        <dbReference type="Pfam" id="PF07992"/>
    </source>
</evidence>
<dbReference type="STRING" id="192904.SAMN04488514_108145"/>
<dbReference type="InterPro" id="IPR036188">
    <property type="entry name" value="FAD/NAD-bd_sf"/>
</dbReference>
<feature type="binding site" evidence="4">
    <location>
        <position position="88"/>
    </location>
    <ligand>
        <name>FAD</name>
        <dbReference type="ChEBI" id="CHEBI:57692"/>
    </ligand>
</feature>
<evidence type="ECO:0000256" key="3">
    <source>
        <dbReference type="ARBA" id="ARBA00022827"/>
    </source>
</evidence>
<feature type="binding site" evidence="4">
    <location>
        <begin position="209"/>
        <end position="216"/>
    </location>
    <ligand>
        <name>NAD(+)</name>
        <dbReference type="ChEBI" id="CHEBI:57540"/>
    </ligand>
</feature>
<feature type="domain" description="Pyridine nucleotide-disulphide oxidoreductase dimerisation" evidence="6">
    <location>
        <begin position="376"/>
        <end position="482"/>
    </location>
</feature>
<dbReference type="SUPFAM" id="SSF55424">
    <property type="entry name" value="FAD/NAD-linked reductases, dimerisation (C-terminal) domain"/>
    <property type="match status" value="1"/>
</dbReference>
<sequence>MCLTDSVHNFRIWVNLWYLKFGYCDSGNHISRNTKIMKIEEFDVFVIGSGTAGQTVAEACIKGGLTVAMADYREFGGTCANRGCDPKKVLLAGTEVLEMAGHLEEKKVVTLPRLNWKKLQKFKKGFTNAVPVKTEDKLSKLGVKLYHQSPHFLDENTLSVEGKTVKAHKIVIATGYTPRELPFKGAEHLKTSDDFLNLKKMPKRLTFIGAGYVGMEFAHMAARAGAKVTVIDTGNRPLADFDTDLVDELTEYSKLMGIDFIFNATVNAVKKSKKKYQLNYEKNGKSERISTKLIFNTAGRVPALAELGLEKGNVAFDENGVKVNTYLQSTSNQNVYACGDVSNHSVPLTPLSGREGYVVSHNIIAGNTKKIDVPVVPSAVFTLPNLASVGYSEKQVKERYKNVVIKKESASDWFNAKRLNSPIYSYKILINERTDKIIGAHLLGPYAAETINLFAMAINNGMTTNDIQRTIFTYPSWGNDMKSMV</sequence>
<comment type="cofactor">
    <cofactor evidence="4">
        <name>FAD</name>
        <dbReference type="ChEBI" id="CHEBI:57692"/>
    </cofactor>
    <text evidence="4">Binds 1 FAD per subunit.</text>
</comment>
<evidence type="ECO:0000259" key="6">
    <source>
        <dbReference type="Pfam" id="PF02852"/>
    </source>
</evidence>
<keyword evidence="9" id="KW-1185">Reference proteome</keyword>
<reference evidence="8 9" key="1">
    <citation type="submission" date="2016-10" db="EMBL/GenBank/DDBJ databases">
        <authorList>
            <person name="de Groot N.N."/>
        </authorList>
    </citation>
    <scope>NUCLEOTIDE SEQUENCE [LARGE SCALE GENOMIC DNA]</scope>
    <source>
        <strain evidence="8 9">DSM 19886</strain>
    </source>
</reference>
<keyword evidence="2" id="KW-0285">Flavoprotein</keyword>
<dbReference type="InterPro" id="IPR016156">
    <property type="entry name" value="FAD/NAD-linked_Rdtase_dimer_sf"/>
</dbReference>
<gene>
    <name evidence="8" type="ORF">SAMN04488514_108145</name>
</gene>
<evidence type="ECO:0000313" key="9">
    <source>
        <dbReference type="Proteomes" id="UP000199440"/>
    </source>
</evidence>
<dbReference type="Gene3D" id="3.50.50.60">
    <property type="entry name" value="FAD/NAD(P)-binding domain"/>
    <property type="match status" value="2"/>
</dbReference>
<feature type="disulfide bond" description="Redox-active" evidence="5">
    <location>
        <begin position="79"/>
        <end position="84"/>
    </location>
</feature>
<dbReference type="PRINTS" id="PR00368">
    <property type="entry name" value="FADPNR"/>
</dbReference>
<dbReference type="PIRSF" id="PIRSF000350">
    <property type="entry name" value="Mercury_reductase_MerA"/>
    <property type="match status" value="1"/>
</dbReference>
<dbReference type="InterPro" id="IPR004099">
    <property type="entry name" value="Pyr_nucl-diS_OxRdtase_dimer"/>
</dbReference>
<dbReference type="PANTHER" id="PTHR43014:SF5">
    <property type="entry name" value="GLUTATHIONE REDUCTASE (NADPH)"/>
    <property type="match status" value="1"/>
</dbReference>
<dbReference type="PRINTS" id="PR00411">
    <property type="entry name" value="PNDRDTASEI"/>
</dbReference>
<evidence type="ECO:0000256" key="4">
    <source>
        <dbReference type="PIRSR" id="PIRSR000350-3"/>
    </source>
</evidence>
<evidence type="ECO:0000313" key="8">
    <source>
        <dbReference type="EMBL" id="SDM40300.1"/>
    </source>
</evidence>
<evidence type="ECO:0000256" key="2">
    <source>
        <dbReference type="ARBA" id="ARBA00022630"/>
    </source>
</evidence>
<feature type="binding site" evidence="4">
    <location>
        <position position="299"/>
    </location>
    <ligand>
        <name>NAD(+)</name>
        <dbReference type="ChEBI" id="CHEBI:57540"/>
    </ligand>
</feature>
<dbReference type="SUPFAM" id="SSF51905">
    <property type="entry name" value="FAD/NAD(P)-binding domain"/>
    <property type="match status" value="1"/>
</dbReference>
<feature type="domain" description="FAD/NAD(P)-binding" evidence="7">
    <location>
        <begin position="42"/>
        <end position="356"/>
    </location>
</feature>
<keyword evidence="4" id="KW-0547">Nucleotide-binding</keyword>
<evidence type="ECO:0000256" key="1">
    <source>
        <dbReference type="ARBA" id="ARBA00007532"/>
    </source>
</evidence>
<dbReference type="EMBL" id="FNGV01000008">
    <property type="protein sequence ID" value="SDM40300.1"/>
    <property type="molecule type" value="Genomic_DNA"/>
</dbReference>
<dbReference type="InterPro" id="IPR001100">
    <property type="entry name" value="Pyr_nuc-diS_OxRdtase"/>
</dbReference>
<dbReference type="GO" id="GO:0000166">
    <property type="term" value="F:nucleotide binding"/>
    <property type="evidence" value="ECO:0007669"/>
    <property type="project" value="UniProtKB-KW"/>
</dbReference>
<dbReference type="Pfam" id="PF07992">
    <property type="entry name" value="Pyr_redox_2"/>
    <property type="match status" value="1"/>
</dbReference>
<dbReference type="Gene3D" id="3.30.390.30">
    <property type="match status" value="1"/>
</dbReference>
<keyword evidence="3 4" id="KW-0274">FAD</keyword>
<proteinExistence type="inferred from homology"/>
<feature type="binding site" evidence="4">
    <location>
        <position position="340"/>
    </location>
    <ligand>
        <name>FAD</name>
        <dbReference type="ChEBI" id="CHEBI:57692"/>
    </ligand>
</feature>
<dbReference type="Pfam" id="PF02852">
    <property type="entry name" value="Pyr_redox_dim"/>
    <property type="match status" value="1"/>
</dbReference>
<comment type="similarity">
    <text evidence="1">Belongs to the class-I pyridine nucleotide-disulfide oxidoreductase family.</text>
</comment>
<organism evidence="8 9">
    <name type="scientific">Kriegella aquimaris</name>
    <dbReference type="NCBI Taxonomy" id="192904"/>
    <lineage>
        <taxon>Bacteria</taxon>
        <taxon>Pseudomonadati</taxon>
        <taxon>Bacteroidota</taxon>
        <taxon>Flavobacteriia</taxon>
        <taxon>Flavobacteriales</taxon>
        <taxon>Flavobacteriaceae</taxon>
        <taxon>Kriegella</taxon>
    </lineage>
</organism>
<dbReference type="AlphaFoldDB" id="A0A1G9SY00"/>
<protein>
    <submittedName>
        <fullName evidence="8">Glutathione reductase (NADPH)</fullName>
    </submittedName>
</protein>
<accession>A0A1G9SY00</accession>
<dbReference type="InterPro" id="IPR023753">
    <property type="entry name" value="FAD/NAD-binding_dom"/>
</dbReference>
<dbReference type="Proteomes" id="UP000199440">
    <property type="component" value="Unassembled WGS sequence"/>
</dbReference>
<dbReference type="GO" id="GO:0016491">
    <property type="term" value="F:oxidoreductase activity"/>
    <property type="evidence" value="ECO:0007669"/>
    <property type="project" value="InterPro"/>
</dbReference>
<name>A0A1G9SY00_9FLAO</name>
<dbReference type="PANTHER" id="PTHR43014">
    <property type="entry name" value="MERCURIC REDUCTASE"/>
    <property type="match status" value="1"/>
</dbReference>
<evidence type="ECO:0000256" key="5">
    <source>
        <dbReference type="PIRSR" id="PIRSR000350-4"/>
    </source>
</evidence>